<accession>K3X1N0</accession>
<dbReference type="EMBL" id="GL376606">
    <property type="status" value="NOT_ANNOTATED_CDS"/>
    <property type="molecule type" value="Genomic_DNA"/>
</dbReference>
<evidence type="ECO:0000313" key="2">
    <source>
        <dbReference type="EnsemblProtists" id="PYU1_T011129"/>
    </source>
</evidence>
<reference evidence="3" key="1">
    <citation type="journal article" date="2010" name="Genome Biol.">
        <title>Genome sequence of the necrotrophic plant pathogen Pythium ultimum reveals original pathogenicity mechanisms and effector repertoire.</title>
        <authorList>
            <person name="Levesque C.A."/>
            <person name="Brouwer H."/>
            <person name="Cano L."/>
            <person name="Hamilton J.P."/>
            <person name="Holt C."/>
            <person name="Huitema E."/>
            <person name="Raffaele S."/>
            <person name="Robideau G.P."/>
            <person name="Thines M."/>
            <person name="Win J."/>
            <person name="Zerillo M.M."/>
            <person name="Beakes G.W."/>
            <person name="Boore J.L."/>
            <person name="Busam D."/>
            <person name="Dumas B."/>
            <person name="Ferriera S."/>
            <person name="Fuerstenberg S.I."/>
            <person name="Gachon C.M."/>
            <person name="Gaulin E."/>
            <person name="Govers F."/>
            <person name="Grenville-Briggs L."/>
            <person name="Horner N."/>
            <person name="Hostetler J."/>
            <person name="Jiang R.H."/>
            <person name="Johnson J."/>
            <person name="Krajaejun T."/>
            <person name="Lin H."/>
            <person name="Meijer H.J."/>
            <person name="Moore B."/>
            <person name="Morris P."/>
            <person name="Phuntmart V."/>
            <person name="Puiu D."/>
            <person name="Shetty J."/>
            <person name="Stajich J.E."/>
            <person name="Tripathy S."/>
            <person name="Wawra S."/>
            <person name="van West P."/>
            <person name="Whitty B.R."/>
            <person name="Coutinho P.M."/>
            <person name="Henrissat B."/>
            <person name="Martin F."/>
            <person name="Thomas P.D."/>
            <person name="Tyler B.M."/>
            <person name="De Vries R.P."/>
            <person name="Kamoun S."/>
            <person name="Yandell M."/>
            <person name="Tisserat N."/>
            <person name="Buell C.R."/>
        </authorList>
    </citation>
    <scope>NUCLEOTIDE SEQUENCE</scope>
    <source>
        <strain evidence="3">DAOM:BR144</strain>
    </source>
</reference>
<dbReference type="HOGENOM" id="CLU_517318_0_0_1"/>
<keyword evidence="3" id="KW-1185">Reference proteome</keyword>
<dbReference type="AlphaFoldDB" id="K3X1N0"/>
<dbReference type="VEuPathDB" id="FungiDB:PYU1_G011105"/>
<dbReference type="InParanoid" id="K3X1N0"/>
<dbReference type="PANTHER" id="PTHR37736:SF1">
    <property type="entry name" value="GLYCINE-RICH PROTEIN"/>
    <property type="match status" value="1"/>
</dbReference>
<organism evidence="2 3">
    <name type="scientific">Globisporangium ultimum (strain ATCC 200006 / CBS 805.95 / DAOM BR144)</name>
    <name type="common">Pythium ultimum</name>
    <dbReference type="NCBI Taxonomy" id="431595"/>
    <lineage>
        <taxon>Eukaryota</taxon>
        <taxon>Sar</taxon>
        <taxon>Stramenopiles</taxon>
        <taxon>Oomycota</taxon>
        <taxon>Peronosporomycetes</taxon>
        <taxon>Pythiales</taxon>
        <taxon>Pythiaceae</taxon>
        <taxon>Globisporangium</taxon>
    </lineage>
</organism>
<name>K3X1N0_GLOUD</name>
<dbReference type="OMA" id="AEINTMP"/>
<reference evidence="2" key="3">
    <citation type="submission" date="2015-02" db="UniProtKB">
        <authorList>
            <consortium name="EnsemblProtists"/>
        </authorList>
    </citation>
    <scope>IDENTIFICATION</scope>
    <source>
        <strain evidence="2">DAOM BR144</strain>
    </source>
</reference>
<feature type="compositionally biased region" description="Basic and acidic residues" evidence="1">
    <location>
        <begin position="465"/>
        <end position="486"/>
    </location>
</feature>
<reference evidence="3" key="2">
    <citation type="submission" date="2010-04" db="EMBL/GenBank/DDBJ databases">
        <authorList>
            <person name="Buell R."/>
            <person name="Hamilton J."/>
            <person name="Hostetler J."/>
        </authorList>
    </citation>
    <scope>NUCLEOTIDE SEQUENCE [LARGE SCALE GENOMIC DNA]</scope>
    <source>
        <strain evidence="3">DAOM:BR144</strain>
    </source>
</reference>
<feature type="compositionally biased region" description="Basic and acidic residues" evidence="1">
    <location>
        <begin position="495"/>
        <end position="508"/>
    </location>
</feature>
<dbReference type="PANTHER" id="PTHR37736">
    <property type="entry name" value="GLYCINE-RICH PROTEIN"/>
    <property type="match status" value="1"/>
</dbReference>
<evidence type="ECO:0000313" key="3">
    <source>
        <dbReference type="Proteomes" id="UP000019132"/>
    </source>
</evidence>
<feature type="compositionally biased region" description="Low complexity" evidence="1">
    <location>
        <begin position="450"/>
        <end position="461"/>
    </location>
</feature>
<evidence type="ECO:0000256" key="1">
    <source>
        <dbReference type="SAM" id="MobiDB-lite"/>
    </source>
</evidence>
<feature type="region of interest" description="Disordered" evidence="1">
    <location>
        <begin position="421"/>
        <end position="527"/>
    </location>
</feature>
<protein>
    <submittedName>
        <fullName evidence="2">Uncharacterized protein</fullName>
    </submittedName>
</protein>
<dbReference type="eggNOG" id="ENOG502RXF1">
    <property type="taxonomic scope" value="Eukaryota"/>
</dbReference>
<sequence>MSATSEIEAQVQVHETTMVATESVVIGTSSTTTTTTTTETESTVAATNGTAAVETMTVSKRTAKKMKKALYAAQDAGVREDEQDNANNMATIDHPYLSFLHKRIRSYKKKLEKIKSLETARSEEGKVLNVQQLELVGTKFAMEKLVSEFESLREQFIEVYLQEEATKKAEQEQRIAAAAAAAQVSEVAASEPAEEEVAAPVDTKTEEANAIDTTQDAFVYVQDLLKTLHVVNLHQALGKEIPMVLDYFSKVLLGNTRPVAEISFADNLEESLDEAKKYLQRSDKVAACDMTYKDLREIVDKLSQLDVLAEVVAPQEEAPVAEELPQINFFTDSLLEEELEEVADEVYVEVTDDKEEEVHAEALELIEEPAVEQFNFVEETSTEVVVETVVVSAPVAPPPMSFAAAAASTPVNAPTTIQSAWNREQPQSAPATAEEKNNQRRRPQGNRWKNNNQSNNSSSNDDSNEGTKKEGDKSRRSRYPRNDENSGARSNYRGGAKDDRRPRVDRGFRKQGSSLHQPQHAHASPQA</sequence>
<dbReference type="Proteomes" id="UP000019132">
    <property type="component" value="Unassembled WGS sequence"/>
</dbReference>
<feature type="compositionally biased region" description="Polar residues" evidence="1">
    <location>
        <begin position="421"/>
        <end position="430"/>
    </location>
</feature>
<proteinExistence type="predicted"/>
<dbReference type="EnsemblProtists" id="PYU1_T011129">
    <property type="protein sequence ID" value="PYU1_T011129"/>
    <property type="gene ID" value="PYU1_G011105"/>
</dbReference>